<feature type="non-terminal residue" evidence="1">
    <location>
        <position position="1"/>
    </location>
</feature>
<protein>
    <recommendedName>
        <fullName evidence="2">Reverse transcriptase Ty1/copia-type domain-containing protein</fullName>
    </recommendedName>
</protein>
<reference evidence="1" key="1">
    <citation type="submission" date="2014-05" db="EMBL/GenBank/DDBJ databases">
        <title>The transcriptome of the halophilic microalga Tetraselmis sp. GSL018 isolated from the Great Salt Lake, Utah.</title>
        <authorList>
            <person name="Jinkerson R.E."/>
            <person name="D'Adamo S."/>
            <person name="Posewitz M.C."/>
        </authorList>
    </citation>
    <scope>NUCLEOTIDE SEQUENCE</scope>
    <source>
        <strain evidence="1">GSL018</strain>
    </source>
</reference>
<dbReference type="AlphaFoldDB" id="A0A061QVK0"/>
<sequence length="54" mass="5986">AELQSYSALKTWTATLLPSTCDPGAYFKEENGQVVCILLVYVDDILIACPRFMS</sequence>
<evidence type="ECO:0008006" key="2">
    <source>
        <dbReference type="Google" id="ProtNLM"/>
    </source>
</evidence>
<gene>
    <name evidence="1" type="ORF">TSPGSL018_23207</name>
</gene>
<organism evidence="1">
    <name type="scientific">Tetraselmis sp. GSL018</name>
    <dbReference type="NCBI Taxonomy" id="582737"/>
    <lineage>
        <taxon>Eukaryota</taxon>
        <taxon>Viridiplantae</taxon>
        <taxon>Chlorophyta</taxon>
        <taxon>core chlorophytes</taxon>
        <taxon>Chlorodendrophyceae</taxon>
        <taxon>Chlorodendrales</taxon>
        <taxon>Chlorodendraceae</taxon>
        <taxon>Tetraselmis</taxon>
    </lineage>
</organism>
<proteinExistence type="predicted"/>
<dbReference type="EMBL" id="GBEZ01024495">
    <property type="protein sequence ID" value="JAC62499.1"/>
    <property type="molecule type" value="Transcribed_RNA"/>
</dbReference>
<evidence type="ECO:0000313" key="1">
    <source>
        <dbReference type="EMBL" id="JAC62499.1"/>
    </source>
</evidence>
<name>A0A061QVK0_9CHLO</name>
<accession>A0A061QVK0</accession>